<dbReference type="eggNOG" id="KOG1838">
    <property type="taxonomic scope" value="Eukaryota"/>
</dbReference>
<evidence type="ECO:0000313" key="3">
    <source>
        <dbReference type="EMBL" id="EOY17495.1"/>
    </source>
</evidence>
<feature type="transmembrane region" description="Helical" evidence="2">
    <location>
        <begin position="662"/>
        <end position="684"/>
    </location>
</feature>
<dbReference type="Gene3D" id="3.40.50.1820">
    <property type="entry name" value="alpha/beta hydrolase"/>
    <property type="match status" value="1"/>
</dbReference>
<name>A0A061FJG7_THECC</name>
<dbReference type="HOGENOM" id="CLU_024665_1_0_1"/>
<keyword evidence="4" id="KW-1185">Reference proteome</keyword>
<dbReference type="InParanoid" id="A0A061FJG7"/>
<dbReference type="PANTHER" id="PTHR10794">
    <property type="entry name" value="ABHYDROLASE DOMAIN-CONTAINING PROTEIN"/>
    <property type="match status" value="1"/>
</dbReference>
<protein>
    <submittedName>
        <fullName evidence="3">Alpha/beta-Hydrolases superfamily protein, putative</fullName>
    </submittedName>
</protein>
<dbReference type="OMA" id="GSAWEEN"/>
<dbReference type="GO" id="GO:0034338">
    <property type="term" value="F:short-chain carboxylesterase activity"/>
    <property type="evidence" value="ECO:0000318"/>
    <property type="project" value="GO_Central"/>
</dbReference>
<dbReference type="AlphaFoldDB" id="A0A061FJG7"/>
<dbReference type="Gramene" id="EOY17495">
    <property type="protein sequence ID" value="EOY17495"/>
    <property type="gene ID" value="TCM_036705"/>
</dbReference>
<organism evidence="3 4">
    <name type="scientific">Theobroma cacao</name>
    <name type="common">Cacao</name>
    <name type="synonym">Cocoa</name>
    <dbReference type="NCBI Taxonomy" id="3641"/>
    <lineage>
        <taxon>Eukaryota</taxon>
        <taxon>Viridiplantae</taxon>
        <taxon>Streptophyta</taxon>
        <taxon>Embryophyta</taxon>
        <taxon>Tracheophyta</taxon>
        <taxon>Spermatophyta</taxon>
        <taxon>Magnoliopsida</taxon>
        <taxon>eudicotyledons</taxon>
        <taxon>Gunneridae</taxon>
        <taxon>Pentapetalae</taxon>
        <taxon>rosids</taxon>
        <taxon>malvids</taxon>
        <taxon>Malvales</taxon>
        <taxon>Malvaceae</taxon>
        <taxon>Byttnerioideae</taxon>
        <taxon>Theobroma</taxon>
    </lineage>
</organism>
<gene>
    <name evidence="3" type="ORF">TCM_036705</name>
</gene>
<feature type="transmembrane region" description="Helical" evidence="2">
    <location>
        <begin position="28"/>
        <end position="46"/>
    </location>
</feature>
<dbReference type="GO" id="GO:0006629">
    <property type="term" value="P:lipid metabolic process"/>
    <property type="evidence" value="ECO:0000318"/>
    <property type="project" value="GO_Central"/>
</dbReference>
<keyword evidence="2" id="KW-0472">Membrane</keyword>
<dbReference type="InterPro" id="IPR029058">
    <property type="entry name" value="AB_hydrolase_fold"/>
</dbReference>
<proteinExistence type="inferred from homology"/>
<keyword evidence="2" id="KW-0812">Transmembrane</keyword>
<keyword evidence="2" id="KW-1133">Transmembrane helix</keyword>
<evidence type="ECO:0000313" key="4">
    <source>
        <dbReference type="Proteomes" id="UP000026915"/>
    </source>
</evidence>
<dbReference type="InterPro" id="IPR050960">
    <property type="entry name" value="AB_hydrolase_4_sf"/>
</dbReference>
<evidence type="ECO:0000256" key="2">
    <source>
        <dbReference type="SAM" id="Phobius"/>
    </source>
</evidence>
<dbReference type="PANTHER" id="PTHR10794:SF63">
    <property type="entry name" value="ALPHA_BETA HYDROLASE 1, ISOFORM A"/>
    <property type="match status" value="1"/>
</dbReference>
<evidence type="ECO:0000256" key="1">
    <source>
        <dbReference type="ARBA" id="ARBA00010884"/>
    </source>
</evidence>
<accession>A0A061FJG7</accession>
<dbReference type="GO" id="GO:0047372">
    <property type="term" value="F:monoacylglycerol lipase activity"/>
    <property type="evidence" value="ECO:0000318"/>
    <property type="project" value="GO_Central"/>
</dbReference>
<sequence length="700" mass="77914">MDWLISLDESSLNAYKQHFNVLSLIPTSHYLLAFTVIWAAYLYNFLDIHFFRDLFSGFRGAPVSYTSHPSSPIYNHVVSKCRILHDRFLATPWLSSPHFQTVFLNFFGNLPVFSYNKGFAKECPNVTLTCLCFLKQLFHASDGGTIALDWLTSFDGTSEMNNAISNDDTTPVVVVILGLTSDSASAYIKHLAFGMAKHGWNVVVSNHRGLGGVSITSDCFYNVGWTEDLFSSMFDDGASLQSLDCLVKYLGEDREKVPLAGAVAICSPWDLLGVGDHEASPPFTRQEVHFTPGHEATEQSLPSSSKLLGRKSYFATNHTYQSTHRVEDHEASNPISYGGNNGLCALPLTHSRIGDRFICRRLVQKLYDRALTIGLQGYAKLHEPRYSRLANWEGIKKSPLPFNLCCFLVILLAFKSHVLFEILTTSLNALWENLRHCSSSSYVQNVSVPLLCISALDDPVCTREAIPWDECRANKNIVLATPQHGGHLAFFEGITASSLWWVRATNEFLSLLHSSPHLHLQKTENSDLQLSLGSSIDEGPYVNVTENGMVAAVGNEHIRNNIVEDLAGLRKIHNQECDKMISASEQNKHLTETMSDVVPSADKMVSASEENEHLAEAMSDFVPGAAQVSGQSSNLQGVNSFDVIAHVKRCLNHLSRQNRNSMWLLAYIAIITSWPLVGSAFRIFSRKKLRNVSPAALRRR</sequence>
<comment type="similarity">
    <text evidence="1">Belongs to the AB hydrolase superfamily. AB hydrolase 4 family.</text>
</comment>
<dbReference type="EMBL" id="CM001886">
    <property type="protein sequence ID" value="EOY17495.1"/>
    <property type="molecule type" value="Genomic_DNA"/>
</dbReference>
<dbReference type="Proteomes" id="UP000026915">
    <property type="component" value="Chromosome 8"/>
</dbReference>
<dbReference type="SUPFAM" id="SSF53474">
    <property type="entry name" value="alpha/beta-Hydrolases"/>
    <property type="match status" value="1"/>
</dbReference>
<reference evidence="3 4" key="1">
    <citation type="journal article" date="2013" name="Genome Biol.">
        <title>The genome sequence of the most widely cultivated cacao type and its use to identify candidate genes regulating pod color.</title>
        <authorList>
            <person name="Motamayor J.C."/>
            <person name="Mockaitis K."/>
            <person name="Schmutz J."/>
            <person name="Haiminen N."/>
            <person name="Iii D.L."/>
            <person name="Cornejo O."/>
            <person name="Findley S.D."/>
            <person name="Zheng P."/>
            <person name="Utro F."/>
            <person name="Royaert S."/>
            <person name="Saski C."/>
            <person name="Jenkins J."/>
            <person name="Podicheti R."/>
            <person name="Zhao M."/>
            <person name="Scheffler B.E."/>
            <person name="Stack J.C."/>
            <person name="Feltus F.A."/>
            <person name="Mustiga G.M."/>
            <person name="Amores F."/>
            <person name="Phillips W."/>
            <person name="Marelli J.P."/>
            <person name="May G.D."/>
            <person name="Shapiro H."/>
            <person name="Ma J."/>
            <person name="Bustamante C.D."/>
            <person name="Schnell R.J."/>
            <person name="Main D."/>
            <person name="Gilbert D."/>
            <person name="Parida L."/>
            <person name="Kuhn D.N."/>
        </authorList>
    </citation>
    <scope>NUCLEOTIDE SEQUENCE [LARGE SCALE GENOMIC DNA]</scope>
    <source>
        <strain evidence="4">cv. Matina 1-6</strain>
    </source>
</reference>